<protein>
    <recommendedName>
        <fullName evidence="4">Secreted protein</fullName>
    </recommendedName>
</protein>
<evidence type="ECO:0000256" key="1">
    <source>
        <dbReference type="SAM" id="SignalP"/>
    </source>
</evidence>
<comment type="caution">
    <text evidence="2">The sequence shown here is derived from an EMBL/GenBank/DDBJ whole genome shotgun (WGS) entry which is preliminary data.</text>
</comment>
<evidence type="ECO:0000313" key="3">
    <source>
        <dbReference type="Proteomes" id="UP001215598"/>
    </source>
</evidence>
<dbReference type="Proteomes" id="UP001215598">
    <property type="component" value="Unassembled WGS sequence"/>
</dbReference>
<feature type="chain" id="PRO_5042122104" description="Secreted protein" evidence="1">
    <location>
        <begin position="19"/>
        <end position="102"/>
    </location>
</feature>
<sequence length="102" mass="11404">MRWLMHHRAPWPFLRVLARIWAGTAPKTDIPLRVLNPIEELAGPCGLQQVKSVWPSGPPCFMLTVAPPLLDLYPPYLFITPVPTCLIPQSHPIVMSRVTGGE</sequence>
<feature type="signal peptide" evidence="1">
    <location>
        <begin position="1"/>
        <end position="18"/>
    </location>
</feature>
<keyword evidence="1" id="KW-0732">Signal</keyword>
<evidence type="ECO:0008006" key="4">
    <source>
        <dbReference type="Google" id="ProtNLM"/>
    </source>
</evidence>
<name>A0AAD7HCZ2_9AGAR</name>
<organism evidence="2 3">
    <name type="scientific">Mycena metata</name>
    <dbReference type="NCBI Taxonomy" id="1033252"/>
    <lineage>
        <taxon>Eukaryota</taxon>
        <taxon>Fungi</taxon>
        <taxon>Dikarya</taxon>
        <taxon>Basidiomycota</taxon>
        <taxon>Agaricomycotina</taxon>
        <taxon>Agaricomycetes</taxon>
        <taxon>Agaricomycetidae</taxon>
        <taxon>Agaricales</taxon>
        <taxon>Marasmiineae</taxon>
        <taxon>Mycenaceae</taxon>
        <taxon>Mycena</taxon>
    </lineage>
</organism>
<keyword evidence="3" id="KW-1185">Reference proteome</keyword>
<dbReference type="EMBL" id="JARKIB010000271">
    <property type="protein sequence ID" value="KAJ7717884.1"/>
    <property type="molecule type" value="Genomic_DNA"/>
</dbReference>
<dbReference type="AlphaFoldDB" id="A0AAD7HCZ2"/>
<accession>A0AAD7HCZ2</accession>
<evidence type="ECO:0000313" key="2">
    <source>
        <dbReference type="EMBL" id="KAJ7717884.1"/>
    </source>
</evidence>
<reference evidence="2" key="1">
    <citation type="submission" date="2023-03" db="EMBL/GenBank/DDBJ databases">
        <title>Massive genome expansion in bonnet fungi (Mycena s.s.) driven by repeated elements and novel gene families across ecological guilds.</title>
        <authorList>
            <consortium name="Lawrence Berkeley National Laboratory"/>
            <person name="Harder C.B."/>
            <person name="Miyauchi S."/>
            <person name="Viragh M."/>
            <person name="Kuo A."/>
            <person name="Thoen E."/>
            <person name="Andreopoulos B."/>
            <person name="Lu D."/>
            <person name="Skrede I."/>
            <person name="Drula E."/>
            <person name="Henrissat B."/>
            <person name="Morin E."/>
            <person name="Kohler A."/>
            <person name="Barry K."/>
            <person name="LaButti K."/>
            <person name="Morin E."/>
            <person name="Salamov A."/>
            <person name="Lipzen A."/>
            <person name="Mereny Z."/>
            <person name="Hegedus B."/>
            <person name="Baldrian P."/>
            <person name="Stursova M."/>
            <person name="Weitz H."/>
            <person name="Taylor A."/>
            <person name="Grigoriev I.V."/>
            <person name="Nagy L.G."/>
            <person name="Martin F."/>
            <person name="Kauserud H."/>
        </authorList>
    </citation>
    <scope>NUCLEOTIDE SEQUENCE</scope>
    <source>
        <strain evidence="2">CBHHK182m</strain>
    </source>
</reference>
<gene>
    <name evidence="2" type="ORF">B0H16DRAFT_1740341</name>
</gene>
<proteinExistence type="predicted"/>